<evidence type="ECO:0000256" key="2">
    <source>
        <dbReference type="ARBA" id="ARBA00022692"/>
    </source>
</evidence>
<keyword evidence="4 6" id="KW-0472">Membrane</keyword>
<dbReference type="GO" id="GO:0016020">
    <property type="term" value="C:membrane"/>
    <property type="evidence" value="ECO:0007669"/>
    <property type="project" value="UniProtKB-ARBA"/>
</dbReference>
<dbReference type="PROSITE" id="PS50850">
    <property type="entry name" value="MFS"/>
    <property type="match status" value="1"/>
</dbReference>
<dbReference type="AlphaFoldDB" id="A0A835YHZ9"/>
<dbReference type="InterPro" id="IPR051337">
    <property type="entry name" value="OPA_Antiporter"/>
</dbReference>
<protein>
    <recommendedName>
        <fullName evidence="7">Major facilitator superfamily (MFS) profile domain-containing protein</fullName>
    </recommendedName>
</protein>
<feature type="region of interest" description="Disordered" evidence="5">
    <location>
        <begin position="82"/>
        <end position="118"/>
    </location>
</feature>
<dbReference type="GO" id="GO:0035435">
    <property type="term" value="P:phosphate ion transmembrane transport"/>
    <property type="evidence" value="ECO:0007669"/>
    <property type="project" value="TreeGrafter"/>
</dbReference>
<feature type="domain" description="Major facilitator superfamily (MFS) profile" evidence="7">
    <location>
        <begin position="129"/>
        <end position="597"/>
    </location>
</feature>
<evidence type="ECO:0000259" key="7">
    <source>
        <dbReference type="PROSITE" id="PS50850"/>
    </source>
</evidence>
<dbReference type="Proteomes" id="UP000612055">
    <property type="component" value="Unassembled WGS sequence"/>
</dbReference>
<keyword evidence="3 6" id="KW-1133">Transmembrane helix</keyword>
<feature type="transmembrane region" description="Helical" evidence="6">
    <location>
        <begin position="168"/>
        <end position="189"/>
    </location>
</feature>
<reference evidence="8" key="1">
    <citation type="journal article" date="2020" name="bioRxiv">
        <title>Comparative genomics of Chlamydomonas.</title>
        <authorList>
            <person name="Craig R.J."/>
            <person name="Hasan A.R."/>
            <person name="Ness R.W."/>
            <person name="Keightley P.D."/>
        </authorList>
    </citation>
    <scope>NUCLEOTIDE SEQUENCE</scope>
    <source>
        <strain evidence="8">CCAP 11/70</strain>
    </source>
</reference>
<evidence type="ECO:0000256" key="4">
    <source>
        <dbReference type="ARBA" id="ARBA00023136"/>
    </source>
</evidence>
<feature type="transmembrane region" description="Helical" evidence="6">
    <location>
        <begin position="290"/>
        <end position="310"/>
    </location>
</feature>
<feature type="transmembrane region" description="Helical" evidence="6">
    <location>
        <begin position="201"/>
        <end position="226"/>
    </location>
</feature>
<feature type="region of interest" description="Disordered" evidence="5">
    <location>
        <begin position="606"/>
        <end position="626"/>
    </location>
</feature>
<dbReference type="SUPFAM" id="SSF103473">
    <property type="entry name" value="MFS general substrate transporter"/>
    <property type="match status" value="1"/>
</dbReference>
<comment type="subcellular location">
    <subcellularLocation>
        <location evidence="1">Endomembrane system</location>
        <topology evidence="1">Multi-pass membrane protein</topology>
    </subcellularLocation>
</comment>
<feature type="transmembrane region" description="Helical" evidence="6">
    <location>
        <begin position="481"/>
        <end position="500"/>
    </location>
</feature>
<proteinExistence type="predicted"/>
<evidence type="ECO:0000256" key="3">
    <source>
        <dbReference type="ARBA" id="ARBA00022989"/>
    </source>
</evidence>
<feature type="transmembrane region" description="Helical" evidence="6">
    <location>
        <begin position="512"/>
        <end position="537"/>
    </location>
</feature>
<evidence type="ECO:0000313" key="9">
    <source>
        <dbReference type="Proteomes" id="UP000612055"/>
    </source>
</evidence>
<dbReference type="Pfam" id="PF07690">
    <property type="entry name" value="MFS_1"/>
    <property type="match status" value="1"/>
</dbReference>
<feature type="transmembrane region" description="Helical" evidence="6">
    <location>
        <begin position="132"/>
        <end position="148"/>
    </location>
</feature>
<dbReference type="PANTHER" id="PTHR43826">
    <property type="entry name" value="GLUCOSE-6-PHOSPHATE EXCHANGER SLC37A4"/>
    <property type="match status" value="1"/>
</dbReference>
<feature type="compositionally biased region" description="Low complexity" evidence="5">
    <location>
        <begin position="353"/>
        <end position="371"/>
    </location>
</feature>
<dbReference type="GO" id="GO:0012505">
    <property type="term" value="C:endomembrane system"/>
    <property type="evidence" value="ECO:0007669"/>
    <property type="project" value="UniProtKB-SubCell"/>
</dbReference>
<organism evidence="8 9">
    <name type="scientific">Edaphochlamys debaryana</name>
    <dbReference type="NCBI Taxonomy" id="47281"/>
    <lineage>
        <taxon>Eukaryota</taxon>
        <taxon>Viridiplantae</taxon>
        <taxon>Chlorophyta</taxon>
        <taxon>core chlorophytes</taxon>
        <taxon>Chlorophyceae</taxon>
        <taxon>CS clade</taxon>
        <taxon>Chlamydomonadales</taxon>
        <taxon>Chlamydomonadales incertae sedis</taxon>
        <taxon>Edaphochlamys</taxon>
    </lineage>
</organism>
<dbReference type="InterPro" id="IPR020846">
    <property type="entry name" value="MFS_dom"/>
</dbReference>
<dbReference type="InterPro" id="IPR011701">
    <property type="entry name" value="MFS"/>
</dbReference>
<sequence>MLRCQQRLPYGVKQDTQLCAARLPPSRYVAGGWAHPSRRGVAARFFREDRTSIVAGDNSAAPKLAEKVVEPVSQASVTAFTGDDADTLARPSPPSDPTPAPSSSAEPPPAPSAAASAATPAAQPPGFYARRLLVFSGLVLGYAAYYLTRNSLTYTAPAMVADPALAFSLAQVGTMTSIFPIAYGMSKFVAGILGDRYSPTLLLGGGLAATAACNLAFGAGSGLAWFGTFWALNGLMQGVGAPSCARMLTSWFATAERGTYWGLWNVAHNTGGFLSPLIAASAASAFGWRWGMWAPGLVALALGAYVLLACRDSPQAAGFNPVEPHAPNTTPSPSSSLSSTPNGKGNANGHPHASSSSSASSTSASASSTSASKQPGLLRTAIDNVLSNPAVWALALTYFFVYVVRQGVTSWSVFYLIDQGGVADAAQAAQRVSGLELGGLVGGLAAGRLSDLLIRRQRQRAEARGADGGGGKEEEVGAVGVRVRVIMAYTAALAGALALFRSLPAGSPPALQWLSVAAIGFCIYGPQMLVGLCGAELVHPDSVGASQGVLGWVAYLGAANAGVPLSYLITKYGWSAYFTALTAACGVALLLLAPLSRLQSFAQRQATERERGQQGQASGGMQPRAA</sequence>
<dbReference type="OrthoDB" id="3639251at2759"/>
<feature type="compositionally biased region" description="Low complexity" evidence="5">
    <location>
        <begin position="329"/>
        <end position="341"/>
    </location>
</feature>
<feature type="compositionally biased region" description="Pro residues" evidence="5">
    <location>
        <begin position="91"/>
        <end position="111"/>
    </location>
</feature>
<accession>A0A835YHZ9</accession>
<comment type="caution">
    <text evidence="8">The sequence shown here is derived from an EMBL/GenBank/DDBJ whole genome shotgun (WGS) entry which is preliminary data.</text>
</comment>
<evidence type="ECO:0000256" key="6">
    <source>
        <dbReference type="SAM" id="Phobius"/>
    </source>
</evidence>
<dbReference type="PANTHER" id="PTHR43826:SF3">
    <property type="entry name" value="GLUCOSE-6-PHOSPHATE EXCHANGER SLC37A4"/>
    <property type="match status" value="1"/>
</dbReference>
<feature type="transmembrane region" description="Helical" evidence="6">
    <location>
        <begin position="549"/>
        <end position="569"/>
    </location>
</feature>
<keyword evidence="2 6" id="KW-0812">Transmembrane</keyword>
<name>A0A835YHZ9_9CHLO</name>
<dbReference type="EMBL" id="JAEHOE010000002">
    <property type="protein sequence ID" value="KAG2501306.1"/>
    <property type="molecule type" value="Genomic_DNA"/>
</dbReference>
<evidence type="ECO:0000256" key="5">
    <source>
        <dbReference type="SAM" id="MobiDB-lite"/>
    </source>
</evidence>
<feature type="region of interest" description="Disordered" evidence="5">
    <location>
        <begin position="319"/>
        <end position="371"/>
    </location>
</feature>
<keyword evidence="9" id="KW-1185">Reference proteome</keyword>
<gene>
    <name evidence="8" type="ORF">HYH03_001104</name>
</gene>
<evidence type="ECO:0000256" key="1">
    <source>
        <dbReference type="ARBA" id="ARBA00004127"/>
    </source>
</evidence>
<dbReference type="InterPro" id="IPR036259">
    <property type="entry name" value="MFS_trans_sf"/>
</dbReference>
<dbReference type="GO" id="GO:0061513">
    <property type="term" value="F:glucose 6-phosphate:phosphate antiporter activity"/>
    <property type="evidence" value="ECO:0007669"/>
    <property type="project" value="TreeGrafter"/>
</dbReference>
<dbReference type="Gene3D" id="1.20.1250.20">
    <property type="entry name" value="MFS general substrate transporter like domains"/>
    <property type="match status" value="2"/>
</dbReference>
<evidence type="ECO:0000313" key="8">
    <source>
        <dbReference type="EMBL" id="KAG2501306.1"/>
    </source>
</evidence>
<feature type="transmembrane region" description="Helical" evidence="6">
    <location>
        <begin position="575"/>
        <end position="595"/>
    </location>
</feature>